<protein>
    <submittedName>
        <fullName evidence="9">2-octaprenyl-6-methoxyphenyl hydroxylase</fullName>
        <ecNumber evidence="9">1.14.13.-</ecNumber>
    </submittedName>
</protein>
<keyword evidence="7" id="KW-0503">Monooxygenase</keyword>
<dbReference type="InterPro" id="IPR002938">
    <property type="entry name" value="FAD-bd"/>
</dbReference>
<dbReference type="OrthoDB" id="9769565at2"/>
<evidence type="ECO:0000256" key="4">
    <source>
        <dbReference type="ARBA" id="ARBA00022630"/>
    </source>
</evidence>
<dbReference type="SUPFAM" id="SSF51905">
    <property type="entry name" value="FAD/NAD(P)-binding domain"/>
    <property type="match status" value="1"/>
</dbReference>
<dbReference type="Gene3D" id="3.50.50.60">
    <property type="entry name" value="FAD/NAD(P)-binding domain"/>
    <property type="match status" value="2"/>
</dbReference>
<dbReference type="Pfam" id="PF01494">
    <property type="entry name" value="FAD_binding_3"/>
    <property type="match status" value="1"/>
</dbReference>
<evidence type="ECO:0000256" key="5">
    <source>
        <dbReference type="ARBA" id="ARBA00022827"/>
    </source>
</evidence>
<dbReference type="PANTHER" id="PTHR43876">
    <property type="entry name" value="UBIQUINONE BIOSYNTHESIS MONOOXYGENASE COQ6, MITOCHONDRIAL"/>
    <property type="match status" value="1"/>
</dbReference>
<dbReference type="NCBIfam" id="TIGR01988">
    <property type="entry name" value="Ubi-OHases"/>
    <property type="match status" value="1"/>
</dbReference>
<comment type="similarity">
    <text evidence="3">Belongs to the UbiH/COQ6 family.</text>
</comment>
<dbReference type="PRINTS" id="PR00420">
    <property type="entry name" value="RNGMNOXGNASE"/>
</dbReference>
<dbReference type="NCBIfam" id="NF004356">
    <property type="entry name" value="PRK05732.1"/>
    <property type="match status" value="1"/>
</dbReference>
<evidence type="ECO:0000256" key="6">
    <source>
        <dbReference type="ARBA" id="ARBA00023002"/>
    </source>
</evidence>
<dbReference type="RefSeq" id="WP_142929339.1">
    <property type="nucleotide sequence ID" value="NZ_ML660105.1"/>
</dbReference>
<proteinExistence type="inferred from homology"/>
<comment type="caution">
    <text evidence="9">The sequence shown here is derived from an EMBL/GenBank/DDBJ whole genome shotgun (WGS) entry which is preliminary data.</text>
</comment>
<evidence type="ECO:0000259" key="8">
    <source>
        <dbReference type="Pfam" id="PF01494"/>
    </source>
</evidence>
<dbReference type="InterPro" id="IPR051205">
    <property type="entry name" value="UbiH/COQ6_monooxygenase"/>
</dbReference>
<keyword evidence="6 9" id="KW-0560">Oxidoreductase</keyword>
<dbReference type="EC" id="1.14.13.-" evidence="9"/>
<dbReference type="NCBIfam" id="TIGR01984">
    <property type="entry name" value="UbiH"/>
    <property type="match status" value="1"/>
</dbReference>
<organism evidence="9 10">
    <name type="scientific">Exilibacterium tricleocarpae</name>
    <dbReference type="NCBI Taxonomy" id="2591008"/>
    <lineage>
        <taxon>Bacteria</taxon>
        <taxon>Pseudomonadati</taxon>
        <taxon>Pseudomonadota</taxon>
        <taxon>Gammaproteobacteria</taxon>
        <taxon>Cellvibrionales</taxon>
        <taxon>Cellvibrionaceae</taxon>
        <taxon>Exilibacterium</taxon>
    </lineage>
</organism>
<evidence type="ECO:0000256" key="1">
    <source>
        <dbReference type="ARBA" id="ARBA00001974"/>
    </source>
</evidence>
<dbReference type="Proteomes" id="UP000319732">
    <property type="component" value="Unassembled WGS sequence"/>
</dbReference>
<reference evidence="9 10" key="1">
    <citation type="submission" date="2019-06" db="EMBL/GenBank/DDBJ databases">
        <title>Whole genome sequence for Cellvibrionaceae sp. R142.</title>
        <authorList>
            <person name="Wang G."/>
        </authorList>
    </citation>
    <scope>NUCLEOTIDE SEQUENCE [LARGE SCALE GENOMIC DNA]</scope>
    <source>
        <strain evidence="9 10">R142</strain>
    </source>
</reference>
<dbReference type="PANTHER" id="PTHR43876:SF8">
    <property type="entry name" value="2-OCTAPRENYL-6-METHOXYPHENOL HYDROXYLASE"/>
    <property type="match status" value="1"/>
</dbReference>
<evidence type="ECO:0000256" key="3">
    <source>
        <dbReference type="ARBA" id="ARBA00005349"/>
    </source>
</evidence>
<dbReference type="InterPro" id="IPR036188">
    <property type="entry name" value="FAD/NAD-bd_sf"/>
</dbReference>
<comment type="pathway">
    <text evidence="2">Cofactor biosynthesis; ubiquinone biosynthesis.</text>
</comment>
<dbReference type="UniPathway" id="UPA00232"/>
<dbReference type="GO" id="GO:0008681">
    <property type="term" value="F:2-octaprenyl-6-methoxyphenol hydroxylase activity"/>
    <property type="evidence" value="ECO:0007669"/>
    <property type="project" value="InterPro"/>
</dbReference>
<dbReference type="InterPro" id="IPR010971">
    <property type="entry name" value="UbiH/COQ6"/>
</dbReference>
<sequence length="423" mass="45687">MSPAPRTVLEDTETDIAIVGGGMVGATLALLLAAERHDWRVTLIEALPLAAPQQPHYQPSFDARSTAIAAGSAAVLEGLGVWSILAQHATPIRQVHVSDRGHLGGTLIDSGEHGLEALGYVVENAWLGSVLLQRLGQQDNIRCLAPATVEALRFDRRGAVLDLRGDGEPQRLRCRLAVVADGAQSPLRSALGIDVTVTDYHQSAVIANVAFEQPHAGVAYERFTERGPLAILPLQGPRDCGRGALVWTRPSARAEEIMALDEREFLQRLQSCFGFRLGRFTRAGQRHAYPLQLITAAEQVRSALAVMGNAAHFLHPVAGQGFNLALRDCAALAETLSEAQGRGQGPGELSVLQTYVERQARDQLLTTGFSDTITRLFSTSRLPAAVLRNLGFFGLDLLPPAKAWLEQQTMGHAGRRARLRHSS</sequence>
<dbReference type="GO" id="GO:0006744">
    <property type="term" value="P:ubiquinone biosynthetic process"/>
    <property type="evidence" value="ECO:0007669"/>
    <property type="project" value="UniProtKB-UniPathway"/>
</dbReference>
<evidence type="ECO:0000313" key="10">
    <source>
        <dbReference type="Proteomes" id="UP000319732"/>
    </source>
</evidence>
<accession>A0A545SXL2</accession>
<keyword evidence="5" id="KW-0274">FAD</keyword>
<keyword evidence="4" id="KW-0285">Flavoprotein</keyword>
<dbReference type="AlphaFoldDB" id="A0A545SXL2"/>
<evidence type="ECO:0000256" key="7">
    <source>
        <dbReference type="ARBA" id="ARBA00023033"/>
    </source>
</evidence>
<feature type="domain" description="FAD-binding" evidence="8">
    <location>
        <begin position="13"/>
        <end position="358"/>
    </location>
</feature>
<dbReference type="EMBL" id="VHSG01000027">
    <property type="protein sequence ID" value="TQV69700.1"/>
    <property type="molecule type" value="Genomic_DNA"/>
</dbReference>
<gene>
    <name evidence="9" type="primary">ubiH</name>
    <name evidence="9" type="synonym">visB</name>
    <name evidence="9" type="ORF">FKG94_23195</name>
</gene>
<evidence type="ECO:0000256" key="2">
    <source>
        <dbReference type="ARBA" id="ARBA00004749"/>
    </source>
</evidence>
<dbReference type="InterPro" id="IPR011295">
    <property type="entry name" value="UbiH"/>
</dbReference>
<evidence type="ECO:0000313" key="9">
    <source>
        <dbReference type="EMBL" id="TQV69700.1"/>
    </source>
</evidence>
<dbReference type="GO" id="GO:0071949">
    <property type="term" value="F:FAD binding"/>
    <property type="evidence" value="ECO:0007669"/>
    <property type="project" value="InterPro"/>
</dbReference>
<keyword evidence="10" id="KW-1185">Reference proteome</keyword>
<name>A0A545SXL2_9GAMM</name>
<comment type="cofactor">
    <cofactor evidence="1">
        <name>FAD</name>
        <dbReference type="ChEBI" id="CHEBI:57692"/>
    </cofactor>
</comment>